<sequence>MPNGAAGDLHKSFEAFDPWLDYAQSIVICGDTDLPGRTRTKYLSDYFGNRCLLTMLPHDCKDISGVVVKYGIDVVREIIDTAKPQHTADIITVGERKEEVLNVLWDEYDHGYDVGYASPTRSAPTPPAGTTRASASATKAVLMKTDIRPTHAPMPRNAP</sequence>
<comment type="caution">
    <text evidence="1">The sequence shown here is derived from an EMBL/GenBank/DDBJ whole genome shotgun (WGS) entry which is preliminary data.</text>
</comment>
<gene>
    <name evidence="1" type="ORF">EV202_12352</name>
</gene>
<evidence type="ECO:0000313" key="2">
    <source>
        <dbReference type="Proteomes" id="UP000295600"/>
    </source>
</evidence>
<accession>A0A4R2LGV6</accession>
<dbReference type="Gene3D" id="3.40.1360.10">
    <property type="match status" value="1"/>
</dbReference>
<dbReference type="EMBL" id="SLXB01000023">
    <property type="protein sequence ID" value="TCO88944.1"/>
    <property type="molecule type" value="Genomic_DNA"/>
</dbReference>
<dbReference type="AlphaFoldDB" id="A0A4R2LGV6"/>
<proteinExistence type="predicted"/>
<organism evidence="1 2">
    <name type="scientific">Prevotella heparinolytica</name>
    <dbReference type="NCBI Taxonomy" id="28113"/>
    <lineage>
        <taxon>Bacteria</taxon>
        <taxon>Pseudomonadati</taxon>
        <taxon>Bacteroidota</taxon>
        <taxon>Bacteroidia</taxon>
        <taxon>Bacteroidales</taxon>
        <taxon>Bacteroidaceae</taxon>
        <taxon>Bacteroides</taxon>
    </lineage>
</organism>
<evidence type="ECO:0008006" key="3">
    <source>
        <dbReference type="Google" id="ProtNLM"/>
    </source>
</evidence>
<reference evidence="1 2" key="1">
    <citation type="submission" date="2019-03" db="EMBL/GenBank/DDBJ databases">
        <title>Genomic Encyclopedia of Type Strains, Phase IV (KMG-IV): sequencing the most valuable type-strain genomes for metagenomic binning, comparative biology and taxonomic classification.</title>
        <authorList>
            <person name="Goeker M."/>
        </authorList>
    </citation>
    <scope>NUCLEOTIDE SEQUENCE [LARGE SCALE GENOMIC DNA]</scope>
    <source>
        <strain evidence="1 2">DSM 23917</strain>
    </source>
</reference>
<protein>
    <recommendedName>
        <fullName evidence="3">Toprim domain-containing protein</fullName>
    </recommendedName>
</protein>
<name>A0A4R2LGV6_9BACE</name>
<evidence type="ECO:0000313" key="1">
    <source>
        <dbReference type="EMBL" id="TCO88944.1"/>
    </source>
</evidence>
<dbReference type="Proteomes" id="UP000295600">
    <property type="component" value="Unassembled WGS sequence"/>
</dbReference>